<proteinExistence type="predicted"/>
<evidence type="ECO:0000313" key="2">
    <source>
        <dbReference type="EMBL" id="JAD28440.1"/>
    </source>
</evidence>
<keyword evidence="1" id="KW-0812">Transmembrane</keyword>
<feature type="transmembrane region" description="Helical" evidence="1">
    <location>
        <begin position="81"/>
        <end position="112"/>
    </location>
</feature>
<keyword evidence="1" id="KW-1133">Transmembrane helix</keyword>
<protein>
    <submittedName>
        <fullName evidence="2">Uncharacterized protein</fullName>
    </submittedName>
</protein>
<feature type="transmembrane region" description="Helical" evidence="1">
    <location>
        <begin position="36"/>
        <end position="60"/>
    </location>
</feature>
<reference evidence="2" key="1">
    <citation type="submission" date="2014-09" db="EMBL/GenBank/DDBJ databases">
        <authorList>
            <person name="Magalhaes I.L.F."/>
            <person name="Oliveira U."/>
            <person name="Santos F.R."/>
            <person name="Vidigal T.H.D.A."/>
            <person name="Brescovit A.D."/>
            <person name="Santos A.J."/>
        </authorList>
    </citation>
    <scope>NUCLEOTIDE SEQUENCE</scope>
    <source>
        <tissue evidence="2">Shoot tissue taken approximately 20 cm above the soil surface</tissue>
    </source>
</reference>
<keyword evidence="1" id="KW-0472">Membrane</keyword>
<evidence type="ECO:0000256" key="1">
    <source>
        <dbReference type="SAM" id="Phobius"/>
    </source>
</evidence>
<dbReference type="AlphaFoldDB" id="A0A0A8YVA9"/>
<sequence>MYNSANFGMLFGRGRSDPMRWCTCSFIRKTYGRLPLFIFLSIFPPIDVNANILLYCLIFGKKCFDKRFYLLLRSMDKNSGGCLNLSILISLFLQQLEYIVSLHFLLSVLFYFTKPKYCVTIFATICW</sequence>
<name>A0A0A8YVA9_ARUDO</name>
<dbReference type="EMBL" id="GBRH01269455">
    <property type="protein sequence ID" value="JAD28440.1"/>
    <property type="molecule type" value="Transcribed_RNA"/>
</dbReference>
<reference evidence="2" key="2">
    <citation type="journal article" date="2015" name="Data Brief">
        <title>Shoot transcriptome of the giant reed, Arundo donax.</title>
        <authorList>
            <person name="Barrero R.A."/>
            <person name="Guerrero F.D."/>
            <person name="Moolhuijzen P."/>
            <person name="Goolsby J.A."/>
            <person name="Tidwell J."/>
            <person name="Bellgard S.E."/>
            <person name="Bellgard M.I."/>
        </authorList>
    </citation>
    <scope>NUCLEOTIDE SEQUENCE</scope>
    <source>
        <tissue evidence="2">Shoot tissue taken approximately 20 cm above the soil surface</tissue>
    </source>
</reference>
<accession>A0A0A8YVA9</accession>
<organism evidence="2">
    <name type="scientific">Arundo donax</name>
    <name type="common">Giant reed</name>
    <name type="synonym">Donax arundinaceus</name>
    <dbReference type="NCBI Taxonomy" id="35708"/>
    <lineage>
        <taxon>Eukaryota</taxon>
        <taxon>Viridiplantae</taxon>
        <taxon>Streptophyta</taxon>
        <taxon>Embryophyta</taxon>
        <taxon>Tracheophyta</taxon>
        <taxon>Spermatophyta</taxon>
        <taxon>Magnoliopsida</taxon>
        <taxon>Liliopsida</taxon>
        <taxon>Poales</taxon>
        <taxon>Poaceae</taxon>
        <taxon>PACMAD clade</taxon>
        <taxon>Arundinoideae</taxon>
        <taxon>Arundineae</taxon>
        <taxon>Arundo</taxon>
    </lineage>
</organism>